<sequence>MTRPFLLIAILLISTHVFSQTIQDLQITKELNLVYSDTVNGKTYLGNYEPTGAISCNDSSYIISTIFSIDFPEQYDTTYLRTDFAKYYERSKLYSAKAHVSSGSVLKLNKDFNKIWEVTFKDKRVTHIISFDSSSFIIAGERIDLNVIWIAKINSNNANIIWMKEFKVGRSLSTCGLTYANGNFYILGETERIIPLKIQKDYGRTRIELFKESDMQSSLILLCVSKNGSLNWKKKIDPKRNYNYFGYNFISTNENHFILSSFTGFNKVKKKWVKDEALAFYTLNKKGKIKSKEVVDFNDMLYFDTSIVFTKTNLGSDTIKIYKLTNLGVDRTDSFSIFSERKDIRIESVLNTSKNYYLYGSMQVNNKDYLICSMTKDYQITECRKHDQPDYNNLVSLMETHDKELLIIGWCYKRNEQTGKLYKYMNLIKFKKFGT</sequence>
<dbReference type="AlphaFoldDB" id="A0A5B8V8T1"/>
<organism evidence="2 3">
    <name type="scientific">Panacibacter ginsenosidivorans</name>
    <dbReference type="NCBI Taxonomy" id="1813871"/>
    <lineage>
        <taxon>Bacteria</taxon>
        <taxon>Pseudomonadati</taxon>
        <taxon>Bacteroidota</taxon>
        <taxon>Chitinophagia</taxon>
        <taxon>Chitinophagales</taxon>
        <taxon>Chitinophagaceae</taxon>
        <taxon>Panacibacter</taxon>
    </lineage>
</organism>
<dbReference type="KEGG" id="pgin:FRZ67_08065"/>
<keyword evidence="3" id="KW-1185">Reference proteome</keyword>
<evidence type="ECO:0000313" key="3">
    <source>
        <dbReference type="Proteomes" id="UP000321533"/>
    </source>
</evidence>
<evidence type="ECO:0000313" key="2">
    <source>
        <dbReference type="EMBL" id="QEC67251.1"/>
    </source>
</evidence>
<dbReference type="EMBL" id="CP042435">
    <property type="protein sequence ID" value="QEC67251.1"/>
    <property type="molecule type" value="Genomic_DNA"/>
</dbReference>
<protein>
    <recommendedName>
        <fullName evidence="4">Exo-alpha-sialidase</fullName>
    </recommendedName>
</protein>
<accession>A0A5B8V8T1</accession>
<evidence type="ECO:0008006" key="4">
    <source>
        <dbReference type="Google" id="ProtNLM"/>
    </source>
</evidence>
<reference evidence="2 3" key="1">
    <citation type="journal article" date="2016" name="Int. J. Syst. Evol. Microbiol.">
        <title>Panacibacter ginsenosidivorans gen. nov., sp. nov., with ginsenoside converting activity isolated from soil of a ginseng field.</title>
        <authorList>
            <person name="Siddiqi M.Z."/>
            <person name="Muhammad Shafi S."/>
            <person name="Choi K.D."/>
            <person name="Im W.T."/>
        </authorList>
    </citation>
    <scope>NUCLEOTIDE SEQUENCE [LARGE SCALE GENOMIC DNA]</scope>
    <source>
        <strain evidence="2 3">Gsoil1550</strain>
    </source>
</reference>
<proteinExistence type="predicted"/>
<dbReference type="RefSeq" id="WP_147189058.1">
    <property type="nucleotide sequence ID" value="NZ_CP042435.1"/>
</dbReference>
<gene>
    <name evidence="2" type="ORF">FRZ67_08065</name>
</gene>
<dbReference type="Proteomes" id="UP000321533">
    <property type="component" value="Chromosome"/>
</dbReference>
<feature type="signal peptide" evidence="1">
    <location>
        <begin position="1"/>
        <end position="19"/>
    </location>
</feature>
<feature type="chain" id="PRO_5023075753" description="Exo-alpha-sialidase" evidence="1">
    <location>
        <begin position="20"/>
        <end position="435"/>
    </location>
</feature>
<keyword evidence="1" id="KW-0732">Signal</keyword>
<evidence type="ECO:0000256" key="1">
    <source>
        <dbReference type="SAM" id="SignalP"/>
    </source>
</evidence>
<name>A0A5B8V8T1_9BACT</name>